<comment type="caution">
    <text evidence="1">The sequence shown here is derived from an EMBL/GenBank/DDBJ whole genome shotgun (WGS) entry which is preliminary data.</text>
</comment>
<evidence type="ECO:0000313" key="1">
    <source>
        <dbReference type="EMBL" id="TCL66771.1"/>
    </source>
</evidence>
<proteinExistence type="predicted"/>
<evidence type="ECO:0000313" key="2">
    <source>
        <dbReference type="Proteomes" id="UP000295455"/>
    </source>
</evidence>
<dbReference type="AlphaFoldDB" id="A0A4R1RKP1"/>
<keyword evidence="2" id="KW-1185">Reference proteome</keyword>
<organism evidence="1 2">
    <name type="scientific">Mariniflexile fucanivorans</name>
    <dbReference type="NCBI Taxonomy" id="264023"/>
    <lineage>
        <taxon>Bacteria</taxon>
        <taxon>Pseudomonadati</taxon>
        <taxon>Bacteroidota</taxon>
        <taxon>Flavobacteriia</taxon>
        <taxon>Flavobacteriales</taxon>
        <taxon>Flavobacteriaceae</taxon>
        <taxon>Mariniflexile</taxon>
    </lineage>
</organism>
<sequence length="543" mass="61842">MKHRKIKRIVVVALTLLVVVIFCNSQNGKKKLLNHGNIAVPHERRIVWNTESQFYDSMVALWSKKSVQYGPKKGKVDNPRILLAQLHSKTNVKEINQVIMGMEPWGVSGSSWTLNKLGDYDFTATVLTSILWQFGDKPELLYKETVAHLLNVLLVEEGYKFRNTAPKTLGLFPETENHILMTEGSRYLKNRWLALHGNKDPKYDNINNEMESKLIEFLQEIKTNGLHEFNSMPYVGYTITALLNLEAYASEPIRKDARDILDYMNFCYAIGSYNYKYFPPMRRRYDRANWHKLTTGYHTVFMKAWMSFLPGTKSNFDISHGEPHALIGACMPYRPADEITQLLFKKGNGYFVKLGHGKKACPEIYAAGKNYLLSAGGANRGKKSEIVARPITLFINDDAKNLEETFHLSGPGTDFMAWNNTGVYRNFACAAGAVSIPKGQQPVIKSNTWSIFKGGNNVYMAVFSTHNLGILAMFENENPEQLLQNLEKANPSTERLKTHFQFPGGALINYDVLAPEDTWVIKQVDKTVLDRKYDQWPLIQGEF</sequence>
<dbReference type="RefSeq" id="WP_132216988.1">
    <property type="nucleotide sequence ID" value="NZ_OX156936.1"/>
</dbReference>
<accession>A0A4R1RKP1</accession>
<dbReference type="Proteomes" id="UP000295455">
    <property type="component" value="Unassembled WGS sequence"/>
</dbReference>
<reference evidence="1 2" key="1">
    <citation type="submission" date="2019-03" db="EMBL/GenBank/DDBJ databases">
        <title>Genomic Encyclopedia of Type Strains, Phase IV (KMG-IV): sequencing the most valuable type-strain genomes for metagenomic binning, comparative biology and taxonomic classification.</title>
        <authorList>
            <person name="Goeker M."/>
        </authorList>
    </citation>
    <scope>NUCLEOTIDE SEQUENCE [LARGE SCALE GENOMIC DNA]</scope>
    <source>
        <strain evidence="1 2">DSM 18792</strain>
    </source>
</reference>
<protein>
    <submittedName>
        <fullName evidence="1">Uncharacterized protein</fullName>
    </submittedName>
</protein>
<gene>
    <name evidence="1" type="ORF">EV196_103187</name>
</gene>
<dbReference type="OrthoDB" id="832190at2"/>
<dbReference type="EMBL" id="SLUP01000003">
    <property type="protein sequence ID" value="TCL66771.1"/>
    <property type="molecule type" value="Genomic_DNA"/>
</dbReference>
<name>A0A4R1RKP1_9FLAO</name>